<comment type="caution">
    <text evidence="1">The sequence shown here is derived from an EMBL/GenBank/DDBJ whole genome shotgun (WGS) entry which is preliminary data.</text>
</comment>
<evidence type="ECO:0000313" key="1">
    <source>
        <dbReference type="EMBL" id="TKB57544.1"/>
    </source>
</evidence>
<dbReference type="Pfam" id="PF10698">
    <property type="entry name" value="DUF2505"/>
    <property type="match status" value="1"/>
</dbReference>
<protein>
    <submittedName>
        <fullName evidence="1">DUF2505 domain-containing protein</fullName>
    </submittedName>
</protein>
<dbReference type="OrthoDB" id="6194561at2"/>
<dbReference type="EMBL" id="SWCJ01000002">
    <property type="protein sequence ID" value="TKB57544.1"/>
    <property type="molecule type" value="Genomic_DNA"/>
</dbReference>
<reference evidence="1 2" key="1">
    <citation type="submission" date="2019-04" db="EMBL/GenBank/DDBJ databases">
        <authorList>
            <person name="Hwang J.C."/>
        </authorList>
    </citation>
    <scope>NUCLEOTIDE SEQUENCE [LARGE SCALE GENOMIC DNA]</scope>
    <source>
        <strain evidence="1 2">IMCC35002</strain>
    </source>
</reference>
<dbReference type="AlphaFoldDB" id="A0A4U1BRR0"/>
<accession>A0A4U1BRR0</accession>
<sequence>MKLELTHTYQCATEALFEFFSQPDRIEEKYSAIGCTKVRILECKQDLDALQLTGKRDVQSNVPSVLKRLLGSENTIKQQERWSSNGEGQFKCDMNVELIGVPIKIRGTMTLVPTEQGCENRIEFQLKSALPFIGNKLSRFACEEIGRMAEAEYQYLQGQLDEVLVE</sequence>
<proteinExistence type="predicted"/>
<evidence type="ECO:0000313" key="2">
    <source>
        <dbReference type="Proteomes" id="UP000305675"/>
    </source>
</evidence>
<organism evidence="1 2">
    <name type="scientific">Ferrimonas aestuarii</name>
    <dbReference type="NCBI Taxonomy" id="2569539"/>
    <lineage>
        <taxon>Bacteria</taxon>
        <taxon>Pseudomonadati</taxon>
        <taxon>Pseudomonadota</taxon>
        <taxon>Gammaproteobacteria</taxon>
        <taxon>Alteromonadales</taxon>
        <taxon>Ferrimonadaceae</taxon>
        <taxon>Ferrimonas</taxon>
    </lineage>
</organism>
<dbReference type="InterPro" id="IPR019639">
    <property type="entry name" value="DUF2505"/>
</dbReference>
<gene>
    <name evidence="1" type="ORF">FCL42_04535</name>
</gene>
<dbReference type="Proteomes" id="UP000305675">
    <property type="component" value="Unassembled WGS sequence"/>
</dbReference>
<name>A0A4U1BRR0_9GAMM</name>
<keyword evidence="2" id="KW-1185">Reference proteome</keyword>
<dbReference type="RefSeq" id="WP_136862189.1">
    <property type="nucleotide sequence ID" value="NZ_SWCJ01000002.1"/>
</dbReference>